<name>A0A135P782_9HYPH</name>
<sequence>MMMNPRWTAPVVTLIFGIFFWQVVCHLGDVNEPWDATAYWYAAYPLSVIISGVIAWFSGKLWYAGAIITFAQLPALVVANNDTSIMIGLPFLLALSLPAIATSALATRLRRRA</sequence>
<keyword evidence="1" id="KW-1133">Transmembrane helix</keyword>
<protein>
    <submittedName>
        <fullName evidence="2">Uncharacterized protein</fullName>
    </submittedName>
</protein>
<evidence type="ECO:0000256" key="1">
    <source>
        <dbReference type="SAM" id="Phobius"/>
    </source>
</evidence>
<comment type="caution">
    <text evidence="2">The sequence shown here is derived from an EMBL/GenBank/DDBJ whole genome shotgun (WGS) entry which is preliminary data.</text>
</comment>
<dbReference type="EMBL" id="LNUW01000007">
    <property type="protein sequence ID" value="KXG87282.1"/>
    <property type="molecule type" value="Genomic_DNA"/>
</dbReference>
<keyword evidence="1" id="KW-0472">Membrane</keyword>
<accession>A0A135P782</accession>
<evidence type="ECO:0000313" key="2">
    <source>
        <dbReference type="EMBL" id="KXG87282.1"/>
    </source>
</evidence>
<feature type="transmembrane region" description="Helical" evidence="1">
    <location>
        <begin position="61"/>
        <end position="79"/>
    </location>
</feature>
<feature type="transmembrane region" description="Helical" evidence="1">
    <location>
        <begin position="38"/>
        <end position="56"/>
    </location>
</feature>
<keyword evidence="1" id="KW-0812">Transmembrane</keyword>
<feature type="transmembrane region" description="Helical" evidence="1">
    <location>
        <begin position="85"/>
        <end position="106"/>
    </location>
</feature>
<dbReference type="Proteomes" id="UP000070498">
    <property type="component" value="Unassembled WGS sequence"/>
</dbReference>
<proteinExistence type="predicted"/>
<keyword evidence="3" id="KW-1185">Reference proteome</keyword>
<gene>
    <name evidence="2" type="ORF">ATO67_19940</name>
</gene>
<evidence type="ECO:0000313" key="3">
    <source>
        <dbReference type="Proteomes" id="UP000070498"/>
    </source>
</evidence>
<dbReference type="AlphaFoldDB" id="A0A135P782"/>
<reference evidence="2 3" key="1">
    <citation type="submission" date="2015-11" db="EMBL/GenBank/DDBJ databases">
        <title>Draft genome sequence of Agrobacterium sp. R89-1.</title>
        <authorList>
            <person name="Zahradnik J."/>
            <person name="Kyslikova E."/>
            <person name="Palyzova A."/>
            <person name="Kyslik P."/>
        </authorList>
    </citation>
    <scope>NUCLEOTIDE SEQUENCE [LARGE SCALE GENOMIC DNA]</scope>
    <source>
        <strain evidence="2 3">R89-1</strain>
    </source>
</reference>
<organism evidence="2 3">
    <name type="scientific">Agrobacterium bohemicum</name>
    <dbReference type="NCBI Taxonomy" id="2052828"/>
    <lineage>
        <taxon>Bacteria</taxon>
        <taxon>Pseudomonadati</taxon>
        <taxon>Pseudomonadota</taxon>
        <taxon>Alphaproteobacteria</taxon>
        <taxon>Hyphomicrobiales</taxon>
        <taxon>Rhizobiaceae</taxon>
        <taxon>Rhizobium/Agrobacterium group</taxon>
        <taxon>Agrobacterium</taxon>
    </lineage>
</organism>